<dbReference type="RefSeq" id="WP_023582811.1">
    <property type="nucleotide sequence ID" value="NZ_JAMZOO010000005.1"/>
</dbReference>
<keyword evidence="7 8" id="KW-0472">Membrane</keyword>
<feature type="transmembrane region" description="Helical" evidence="8">
    <location>
        <begin position="73"/>
        <end position="92"/>
    </location>
</feature>
<accession>A0ABU6EJB7</accession>
<dbReference type="PANTHER" id="PTHR23504:SF15">
    <property type="entry name" value="MAJOR FACILITATOR SUPERFAMILY (MFS) PROFILE DOMAIN-CONTAINING PROTEIN"/>
    <property type="match status" value="1"/>
</dbReference>
<comment type="caution">
    <text evidence="10">The sequence shown here is derived from an EMBL/GenBank/DDBJ whole genome shotgun (WGS) entry which is preliminary data.</text>
</comment>
<evidence type="ECO:0000256" key="6">
    <source>
        <dbReference type="ARBA" id="ARBA00022989"/>
    </source>
</evidence>
<sequence length="388" mass="41921">MNKSIIIILLITVLDAIGIGLIMPVLPTLLNEFVSENSLATHYGVLLALYASMQVIFAPILGRLSDQYGRKPILIFSLLGAALDYLLMAFSTTLWMLYIGRIIAGITGATGAVCASAMSDITPINNRTRYFGFLGGAFGVGLIIGPMLGGLLGEISAHTPFIFAALSHSVLLILSLLFFHETQKKEALVANSTPKNQTTSNSVTGFIKKSLYFWLVAYFIIQLIGQIPATIWVLFTQYRFDWNTTSVGMSLAVLGVLHIFFQAVVAGKLAQKWGEKATIMISMSIDMVGCLLLACIGQVWVILPALICLAAGGMGQPALQGYLSKSIDDNAQGKLQGTLVSLTNITGIIGPLLFSLIYSYSVAYWDGLLWMLGAVLYGALLINAYFHQ</sequence>
<dbReference type="Pfam" id="PF07690">
    <property type="entry name" value="MFS_1"/>
    <property type="match status" value="1"/>
</dbReference>
<feature type="transmembrane region" description="Helical" evidence="8">
    <location>
        <begin position="7"/>
        <end position="30"/>
    </location>
</feature>
<dbReference type="PROSITE" id="PS50850">
    <property type="entry name" value="MFS"/>
    <property type="match status" value="1"/>
</dbReference>
<evidence type="ECO:0000313" key="11">
    <source>
        <dbReference type="Proteomes" id="UP001332939"/>
    </source>
</evidence>
<evidence type="ECO:0000256" key="4">
    <source>
        <dbReference type="ARBA" id="ARBA00022448"/>
    </source>
</evidence>
<feature type="transmembrane region" description="Helical" evidence="8">
    <location>
        <begin position="367"/>
        <end position="386"/>
    </location>
</feature>
<feature type="transmembrane region" description="Helical" evidence="8">
    <location>
        <begin position="42"/>
        <end position="61"/>
    </location>
</feature>
<feature type="transmembrane region" description="Helical" evidence="8">
    <location>
        <begin position="130"/>
        <end position="149"/>
    </location>
</feature>
<keyword evidence="5 8" id="KW-0812">Transmembrane</keyword>
<dbReference type="Proteomes" id="UP001332939">
    <property type="component" value="Unassembled WGS sequence"/>
</dbReference>
<dbReference type="InterPro" id="IPR011701">
    <property type="entry name" value="MFS"/>
</dbReference>
<comment type="similarity">
    <text evidence="3">Belongs to the major facilitator superfamily. TCR/Tet family.</text>
</comment>
<keyword evidence="6 8" id="KW-1133">Transmembrane helix</keyword>
<proteinExistence type="inferred from homology"/>
<evidence type="ECO:0000256" key="7">
    <source>
        <dbReference type="ARBA" id="ARBA00023136"/>
    </source>
</evidence>
<comment type="function">
    <text evidence="1">Resistance to tetracycline by an active tetracycline efflux. This is an energy-dependent process that decreases the accumulation of the antibiotic in whole cells. This protein functions as a metal-tetracycline/H(+) antiporter.</text>
</comment>
<dbReference type="NCBIfam" id="NF012207">
    <property type="entry name" value="tet_MFS_H_J"/>
    <property type="match status" value="1"/>
</dbReference>
<dbReference type="CDD" id="cd17388">
    <property type="entry name" value="MFS_TetA"/>
    <property type="match status" value="1"/>
</dbReference>
<feature type="transmembrane region" description="Helical" evidence="8">
    <location>
        <begin position="211"/>
        <end position="235"/>
    </location>
</feature>
<evidence type="ECO:0000256" key="5">
    <source>
        <dbReference type="ARBA" id="ARBA00022692"/>
    </source>
</evidence>
<organism evidence="10 11">
    <name type="scientific">Proteus cibi</name>
    <dbReference type="NCBI Taxonomy" id="2050966"/>
    <lineage>
        <taxon>Bacteria</taxon>
        <taxon>Pseudomonadati</taxon>
        <taxon>Pseudomonadota</taxon>
        <taxon>Gammaproteobacteria</taxon>
        <taxon>Enterobacterales</taxon>
        <taxon>Morganellaceae</taxon>
        <taxon>Proteus</taxon>
    </lineage>
</organism>
<keyword evidence="11" id="KW-1185">Reference proteome</keyword>
<dbReference type="InterPro" id="IPR020846">
    <property type="entry name" value="MFS_dom"/>
</dbReference>
<feature type="transmembrane region" description="Helical" evidence="8">
    <location>
        <begin position="98"/>
        <end position="118"/>
    </location>
</feature>
<dbReference type="PROSITE" id="PS00216">
    <property type="entry name" value="SUGAR_TRANSPORT_1"/>
    <property type="match status" value="1"/>
</dbReference>
<comment type="subcellular location">
    <subcellularLocation>
        <location evidence="2">Endomembrane system</location>
        <topology evidence="2">Multi-pass membrane protein</topology>
    </subcellularLocation>
</comment>
<feature type="transmembrane region" description="Helical" evidence="8">
    <location>
        <begin position="300"/>
        <end position="319"/>
    </location>
</feature>
<dbReference type="NCBIfam" id="NF012174">
    <property type="entry name" value="tet_MFS_A_B_C_D"/>
    <property type="match status" value="1"/>
</dbReference>
<dbReference type="InterPro" id="IPR001958">
    <property type="entry name" value="Tet-R_TetA/multi-R_MdtG-like"/>
</dbReference>
<evidence type="ECO:0000256" key="8">
    <source>
        <dbReference type="SAM" id="Phobius"/>
    </source>
</evidence>
<evidence type="ECO:0000313" key="10">
    <source>
        <dbReference type="EMBL" id="MEB6858115.1"/>
    </source>
</evidence>
<feature type="transmembrane region" description="Helical" evidence="8">
    <location>
        <begin position="247"/>
        <end position="265"/>
    </location>
</feature>
<feature type="transmembrane region" description="Helical" evidence="8">
    <location>
        <begin position="161"/>
        <end position="179"/>
    </location>
</feature>
<dbReference type="EMBL" id="JAMZOO010000005">
    <property type="protein sequence ID" value="MEB6858115.1"/>
    <property type="molecule type" value="Genomic_DNA"/>
</dbReference>
<keyword evidence="4" id="KW-0813">Transport</keyword>
<evidence type="ECO:0000256" key="3">
    <source>
        <dbReference type="ARBA" id="ARBA00007520"/>
    </source>
</evidence>
<gene>
    <name evidence="10" type="primary">tet(H-J)</name>
    <name evidence="10" type="ORF">NA736_13880</name>
</gene>
<protein>
    <submittedName>
        <fullName evidence="10">Tet(H)/Tet(J) family tetracycline efflux MFS transporter</fullName>
    </submittedName>
</protein>
<evidence type="ECO:0000256" key="2">
    <source>
        <dbReference type="ARBA" id="ARBA00004127"/>
    </source>
</evidence>
<dbReference type="InterPro" id="IPR005829">
    <property type="entry name" value="Sugar_transporter_CS"/>
</dbReference>
<dbReference type="Gene3D" id="1.20.1250.20">
    <property type="entry name" value="MFS general substrate transporter like domains"/>
    <property type="match status" value="1"/>
</dbReference>
<evidence type="ECO:0000256" key="1">
    <source>
        <dbReference type="ARBA" id="ARBA00003279"/>
    </source>
</evidence>
<dbReference type="PRINTS" id="PR01035">
    <property type="entry name" value="TCRTETA"/>
</dbReference>
<name>A0ABU6EJB7_9GAMM</name>
<reference evidence="10 11" key="1">
    <citation type="submission" date="2022-05" db="EMBL/GenBank/DDBJ databases">
        <title>Whole genome sequences of Escherichia coli of fish isolates collected from Assam, India.</title>
        <authorList>
            <person name="Sudha S."/>
            <person name="Muneeb K.H."/>
            <person name="Rakshit O."/>
            <person name="Mendem S.K."/>
            <person name="Raisen C."/>
            <person name="Holmes M.A."/>
            <person name="Shome B.R."/>
            <person name="Sivaraman G.K."/>
        </authorList>
    </citation>
    <scope>NUCLEOTIDE SEQUENCE [LARGE SCALE GENOMIC DNA]</scope>
    <source>
        <strain evidence="10 11">278</strain>
    </source>
</reference>
<feature type="domain" description="Major facilitator superfamily (MFS) profile" evidence="9">
    <location>
        <begin position="4"/>
        <end position="388"/>
    </location>
</feature>
<dbReference type="PANTHER" id="PTHR23504">
    <property type="entry name" value="MAJOR FACILITATOR SUPERFAMILY DOMAIN-CONTAINING PROTEIN 10"/>
    <property type="match status" value="1"/>
</dbReference>
<feature type="transmembrane region" description="Helical" evidence="8">
    <location>
        <begin position="339"/>
        <end position="361"/>
    </location>
</feature>
<dbReference type="InterPro" id="IPR036259">
    <property type="entry name" value="MFS_trans_sf"/>
</dbReference>
<evidence type="ECO:0000259" key="9">
    <source>
        <dbReference type="PROSITE" id="PS50850"/>
    </source>
</evidence>
<dbReference type="SUPFAM" id="SSF103473">
    <property type="entry name" value="MFS general substrate transporter"/>
    <property type="match status" value="1"/>
</dbReference>